<keyword evidence="3" id="KW-1185">Reference proteome</keyword>
<comment type="caution">
    <text evidence="2">The sequence shown here is derived from an EMBL/GenBank/DDBJ whole genome shotgun (WGS) entry which is preliminary data.</text>
</comment>
<proteinExistence type="predicted"/>
<evidence type="ECO:0008006" key="4">
    <source>
        <dbReference type="Google" id="ProtNLM"/>
    </source>
</evidence>
<name>A0ABV2JT34_9GAMM</name>
<dbReference type="Proteomes" id="UP001549184">
    <property type="component" value="Unassembled WGS sequence"/>
</dbReference>
<feature type="transmembrane region" description="Helical" evidence="1">
    <location>
        <begin position="134"/>
        <end position="161"/>
    </location>
</feature>
<keyword evidence="1" id="KW-1133">Transmembrane helix</keyword>
<organism evidence="2 3">
    <name type="scientific">Dyella japonica</name>
    <dbReference type="NCBI Taxonomy" id="231455"/>
    <lineage>
        <taxon>Bacteria</taxon>
        <taxon>Pseudomonadati</taxon>
        <taxon>Pseudomonadota</taxon>
        <taxon>Gammaproteobacteria</taxon>
        <taxon>Lysobacterales</taxon>
        <taxon>Rhodanobacteraceae</taxon>
        <taxon>Dyella</taxon>
    </lineage>
</organism>
<gene>
    <name evidence="2" type="ORF">ABIC75_001723</name>
</gene>
<keyword evidence="1" id="KW-0812">Transmembrane</keyword>
<feature type="transmembrane region" description="Helical" evidence="1">
    <location>
        <begin position="91"/>
        <end position="114"/>
    </location>
</feature>
<evidence type="ECO:0000313" key="2">
    <source>
        <dbReference type="EMBL" id="MET3652001.1"/>
    </source>
</evidence>
<accession>A0ABV2JT34</accession>
<dbReference type="RefSeq" id="WP_354013417.1">
    <property type="nucleotide sequence ID" value="NZ_JBEPMU010000002.1"/>
</dbReference>
<evidence type="ECO:0000256" key="1">
    <source>
        <dbReference type="SAM" id="Phobius"/>
    </source>
</evidence>
<sequence>MSMMQTEAVPIKGLRTAGFILVVLPVLSLLVLAHHPTVAAHDVHEAAHQLAAVVGFAALVHGLLIAAQCGILYALLTWMGSRNLANPLPRAAAIMLIVGTIGVLGAAIIDGFIVARVASYPHEGDPNLVIMDHLIRYSMSLNQVLIVAGELALSAAFALLSMDMIRFRGASRWVGTAGFMLAGASLLGLLTGWLVLHLRGMQILFTAQSVWLVWLGVFILQSTGDDQRRVIATPASGRANASG</sequence>
<reference evidence="2 3" key="1">
    <citation type="submission" date="2024-06" db="EMBL/GenBank/DDBJ databases">
        <title>Sorghum-associated microbial communities from plants grown in Nebraska, USA.</title>
        <authorList>
            <person name="Schachtman D."/>
        </authorList>
    </citation>
    <scope>NUCLEOTIDE SEQUENCE [LARGE SCALE GENOMIC DNA]</scope>
    <source>
        <strain evidence="2 3">1073</strain>
    </source>
</reference>
<feature type="transmembrane region" description="Helical" evidence="1">
    <location>
        <begin position="173"/>
        <end position="196"/>
    </location>
</feature>
<protein>
    <recommendedName>
        <fullName evidence="4">DUF4386 domain-containing protein</fullName>
    </recommendedName>
</protein>
<evidence type="ECO:0000313" key="3">
    <source>
        <dbReference type="Proteomes" id="UP001549184"/>
    </source>
</evidence>
<feature type="transmembrane region" description="Helical" evidence="1">
    <location>
        <begin position="202"/>
        <end position="220"/>
    </location>
</feature>
<dbReference type="EMBL" id="JBEPMU010000002">
    <property type="protein sequence ID" value="MET3652001.1"/>
    <property type="molecule type" value="Genomic_DNA"/>
</dbReference>
<feature type="transmembrane region" description="Helical" evidence="1">
    <location>
        <begin position="50"/>
        <end position="79"/>
    </location>
</feature>
<keyword evidence="1" id="KW-0472">Membrane</keyword>